<dbReference type="EMBL" id="KV428152">
    <property type="protein sequence ID" value="KZT35106.1"/>
    <property type="molecule type" value="Genomic_DNA"/>
</dbReference>
<protein>
    <submittedName>
        <fullName evidence="1">Uncharacterized protein</fullName>
    </submittedName>
</protein>
<reference evidence="1 2" key="1">
    <citation type="journal article" date="2016" name="Mol. Biol. Evol.">
        <title>Comparative Genomics of Early-Diverging Mushroom-Forming Fungi Provides Insights into the Origins of Lignocellulose Decay Capabilities.</title>
        <authorList>
            <person name="Nagy L.G."/>
            <person name="Riley R."/>
            <person name="Tritt A."/>
            <person name="Adam C."/>
            <person name="Daum C."/>
            <person name="Floudas D."/>
            <person name="Sun H."/>
            <person name="Yadav J.S."/>
            <person name="Pangilinan J."/>
            <person name="Larsson K.H."/>
            <person name="Matsuura K."/>
            <person name="Barry K."/>
            <person name="Labutti K."/>
            <person name="Kuo R."/>
            <person name="Ohm R.A."/>
            <person name="Bhattacharya S.S."/>
            <person name="Shirouzu T."/>
            <person name="Yoshinaga Y."/>
            <person name="Martin F.M."/>
            <person name="Grigoriev I.V."/>
            <person name="Hibbett D.S."/>
        </authorList>
    </citation>
    <scope>NUCLEOTIDE SEQUENCE [LARGE SCALE GENOMIC DNA]</scope>
    <source>
        <strain evidence="1 2">HHB10207 ss-3</strain>
    </source>
</reference>
<dbReference type="Proteomes" id="UP000076798">
    <property type="component" value="Unassembled WGS sequence"/>
</dbReference>
<dbReference type="AlphaFoldDB" id="A0A166A9H4"/>
<keyword evidence="2" id="KW-1185">Reference proteome</keyword>
<accession>A0A166A9H4</accession>
<proteinExistence type="predicted"/>
<evidence type="ECO:0000313" key="2">
    <source>
        <dbReference type="Proteomes" id="UP000076798"/>
    </source>
</evidence>
<evidence type="ECO:0000313" key="1">
    <source>
        <dbReference type="EMBL" id="KZT35106.1"/>
    </source>
</evidence>
<name>A0A166A9H4_9AGAM</name>
<organism evidence="1 2">
    <name type="scientific">Sistotremastrum suecicum HHB10207 ss-3</name>
    <dbReference type="NCBI Taxonomy" id="1314776"/>
    <lineage>
        <taxon>Eukaryota</taxon>
        <taxon>Fungi</taxon>
        <taxon>Dikarya</taxon>
        <taxon>Basidiomycota</taxon>
        <taxon>Agaricomycotina</taxon>
        <taxon>Agaricomycetes</taxon>
        <taxon>Sistotremastrales</taxon>
        <taxon>Sistotremastraceae</taxon>
        <taxon>Sistotremastrum</taxon>
    </lineage>
</organism>
<gene>
    <name evidence="1" type="ORF">SISSUDRAFT_1064748</name>
</gene>
<sequence>MPSCHPGLPSLYSRIFEPAFYSSILHSSIPLLIYPPSLLTASLLGCPISLSTDPPTCIILHSPAYVDNPNARSETRTSVFVPSHTHTHPYPRPGYGHLPTSALDLHAPHRRVLYTLIPPPSSPAIAEDDANYTGLVATLPVPAQYLSIITPSARASPFLCPLLSPPVISDADPPQCRGSSELILVLSINFCPALGGA</sequence>